<keyword evidence="1" id="KW-0808">Transferase</keyword>
<dbReference type="OrthoDB" id="40021at2759"/>
<evidence type="ECO:0000256" key="4">
    <source>
        <dbReference type="SAM" id="Phobius"/>
    </source>
</evidence>
<reference evidence="6" key="1">
    <citation type="submission" date="2021-02" db="EMBL/GenBank/DDBJ databases">
        <authorList>
            <person name="Nowell W R."/>
        </authorList>
    </citation>
    <scope>NUCLEOTIDE SEQUENCE</scope>
</reference>
<evidence type="ECO:0000313" key="7">
    <source>
        <dbReference type="EMBL" id="CAF0940239.1"/>
    </source>
</evidence>
<evidence type="ECO:0000259" key="5">
    <source>
        <dbReference type="Pfam" id="PF01467"/>
    </source>
</evidence>
<comment type="caution">
    <text evidence="6">The sequence shown here is derived from an EMBL/GenBank/DDBJ whole genome shotgun (WGS) entry which is preliminary data.</text>
</comment>
<protein>
    <recommendedName>
        <fullName evidence="5">Cytidyltransferase-like domain-containing protein</fullName>
    </recommendedName>
</protein>
<evidence type="ECO:0000313" key="6">
    <source>
        <dbReference type="EMBL" id="CAF0847030.1"/>
    </source>
</evidence>
<dbReference type="InterPro" id="IPR014729">
    <property type="entry name" value="Rossmann-like_a/b/a_fold"/>
</dbReference>
<dbReference type="GO" id="GO:0016779">
    <property type="term" value="F:nucleotidyltransferase activity"/>
    <property type="evidence" value="ECO:0007669"/>
    <property type="project" value="UniProtKB-KW"/>
</dbReference>
<dbReference type="EMBL" id="CAJNOQ010000872">
    <property type="protein sequence ID" value="CAF0847030.1"/>
    <property type="molecule type" value="Genomic_DNA"/>
</dbReference>
<dbReference type="EMBL" id="CAJOBA010004524">
    <property type="protein sequence ID" value="CAF3715515.1"/>
    <property type="molecule type" value="Genomic_DNA"/>
</dbReference>
<keyword evidence="4" id="KW-1133">Transmembrane helix</keyword>
<evidence type="ECO:0000313" key="9">
    <source>
        <dbReference type="EMBL" id="CAF3715515.1"/>
    </source>
</evidence>
<dbReference type="GO" id="GO:0016020">
    <property type="term" value="C:membrane"/>
    <property type="evidence" value="ECO:0007669"/>
    <property type="project" value="InterPro"/>
</dbReference>
<dbReference type="SUPFAM" id="SSF52374">
    <property type="entry name" value="Nucleotidylyl transferase"/>
    <property type="match status" value="1"/>
</dbReference>
<keyword evidence="10" id="KW-1185">Reference proteome</keyword>
<evidence type="ECO:0000313" key="10">
    <source>
        <dbReference type="Proteomes" id="UP000663829"/>
    </source>
</evidence>
<dbReference type="PANTHER" id="PTHR43793">
    <property type="entry name" value="FAD SYNTHASE"/>
    <property type="match status" value="1"/>
</dbReference>
<feature type="transmembrane region" description="Helical" evidence="4">
    <location>
        <begin position="12"/>
        <end position="30"/>
    </location>
</feature>
<dbReference type="InterPro" id="IPR043130">
    <property type="entry name" value="CDP-OH_PTrfase_TM_dom"/>
</dbReference>
<gene>
    <name evidence="6" type="ORF">GPM918_LOCUS5871</name>
    <name evidence="7" type="ORF">OVA965_LOCUS11599</name>
    <name evidence="8" type="ORF">SRO942_LOCUS5871</name>
    <name evidence="9" type="ORF">TMI583_LOCUS11605</name>
</gene>
<dbReference type="InterPro" id="IPR000462">
    <property type="entry name" value="CDP-OH_P_trans"/>
</dbReference>
<dbReference type="Gene3D" id="3.40.50.620">
    <property type="entry name" value="HUPs"/>
    <property type="match status" value="1"/>
</dbReference>
<dbReference type="AlphaFoldDB" id="A0A813W4M4"/>
<dbReference type="InterPro" id="IPR004821">
    <property type="entry name" value="Cyt_trans-like"/>
</dbReference>
<dbReference type="PANTHER" id="PTHR43793:SF1">
    <property type="entry name" value="FAD SYNTHASE"/>
    <property type="match status" value="1"/>
</dbReference>
<keyword evidence="4" id="KW-0812">Transmembrane</keyword>
<dbReference type="GO" id="GO:0008654">
    <property type="term" value="P:phospholipid biosynthetic process"/>
    <property type="evidence" value="ECO:0007669"/>
    <property type="project" value="InterPro"/>
</dbReference>
<evidence type="ECO:0000313" key="8">
    <source>
        <dbReference type="EMBL" id="CAF3634687.1"/>
    </source>
</evidence>
<proteinExistence type="predicted"/>
<evidence type="ECO:0000256" key="2">
    <source>
        <dbReference type="ARBA" id="ARBA00022695"/>
    </source>
</evidence>
<dbReference type="Proteomes" id="UP000682733">
    <property type="component" value="Unassembled WGS sequence"/>
</dbReference>
<dbReference type="Proteomes" id="UP000681722">
    <property type="component" value="Unassembled WGS sequence"/>
</dbReference>
<feature type="domain" description="Cytidyltransferase-like" evidence="5">
    <location>
        <begin position="397"/>
        <end position="522"/>
    </location>
</feature>
<name>A0A813W4M4_9BILA</name>
<sequence>MSPDFINFRQYGNFVFGFVHILINLLSTASHVLESFMFFLMGWYDLYMYTPLQVHLSPHIAKIPRFIRIGKITITIFNANIVTYSRTFLIIPIAWLLKYDHNIWACLLVIIHDFLDHVDGIVAKTQKRIYGEIDDPLLGGFMDAFCDKIVNIFCLWSILQETDFSQTSYLQTIAFICLCYTIIGLETAIGIVRVQDYFHASINNHKPISGIHATASAMEGKLKEKLESMGLAFLCLSTGHSLPFSHWFRLAYASLAQKLRARKKIEITVTKSEPAPFQRSIGIINGTKWSTETVARGRAMTLGSAMREPKRQTTPPSTSPSGSITNINVNSNNNNNNTNNPFMNGKSPEKPRSKSPTIQQIKEEDEEISDEDIRERTMTRSASLPAIWIDGRADKVYTIGCFDLFHEGHRLLLLRMRQFGREVIVGVHDSRSIYKLKQRVPVDGTERRMLNVKQHADQVYCVSATDPSAFVTCIVHLKEDESALYVRGDDMADFPSRHVVEELMPVRFLPYTHGVSSTKLRQELYSHINSDDLDHLEKVN</sequence>
<dbReference type="GO" id="GO:0016780">
    <property type="term" value="F:phosphotransferase activity, for other substituted phosphate groups"/>
    <property type="evidence" value="ECO:0007669"/>
    <property type="project" value="InterPro"/>
</dbReference>
<evidence type="ECO:0000256" key="1">
    <source>
        <dbReference type="ARBA" id="ARBA00022679"/>
    </source>
</evidence>
<dbReference type="Pfam" id="PF01467">
    <property type="entry name" value="CTP_transf_like"/>
    <property type="match status" value="1"/>
</dbReference>
<dbReference type="EMBL" id="CAJOBC010000872">
    <property type="protein sequence ID" value="CAF3634687.1"/>
    <property type="molecule type" value="Genomic_DNA"/>
</dbReference>
<dbReference type="NCBIfam" id="TIGR00125">
    <property type="entry name" value="cyt_tran_rel"/>
    <property type="match status" value="1"/>
</dbReference>
<feature type="compositionally biased region" description="Low complexity" evidence="3">
    <location>
        <begin position="313"/>
        <end position="340"/>
    </location>
</feature>
<dbReference type="InterPro" id="IPR050385">
    <property type="entry name" value="Archaeal_FAD_synthase"/>
</dbReference>
<keyword evidence="4" id="KW-0472">Membrane</keyword>
<dbReference type="Pfam" id="PF01066">
    <property type="entry name" value="CDP-OH_P_transf"/>
    <property type="match status" value="1"/>
</dbReference>
<dbReference type="Proteomes" id="UP000677228">
    <property type="component" value="Unassembled WGS sequence"/>
</dbReference>
<dbReference type="Proteomes" id="UP000663829">
    <property type="component" value="Unassembled WGS sequence"/>
</dbReference>
<accession>A0A813W4M4</accession>
<organism evidence="6 10">
    <name type="scientific">Didymodactylos carnosus</name>
    <dbReference type="NCBI Taxonomy" id="1234261"/>
    <lineage>
        <taxon>Eukaryota</taxon>
        <taxon>Metazoa</taxon>
        <taxon>Spiralia</taxon>
        <taxon>Gnathifera</taxon>
        <taxon>Rotifera</taxon>
        <taxon>Eurotatoria</taxon>
        <taxon>Bdelloidea</taxon>
        <taxon>Philodinida</taxon>
        <taxon>Philodinidae</taxon>
        <taxon>Didymodactylos</taxon>
    </lineage>
</organism>
<dbReference type="Gene3D" id="1.20.120.1760">
    <property type="match status" value="1"/>
</dbReference>
<evidence type="ECO:0000256" key="3">
    <source>
        <dbReference type="SAM" id="MobiDB-lite"/>
    </source>
</evidence>
<dbReference type="EMBL" id="CAJNOK010004518">
    <property type="protein sequence ID" value="CAF0940239.1"/>
    <property type="molecule type" value="Genomic_DNA"/>
</dbReference>
<feature type="region of interest" description="Disordered" evidence="3">
    <location>
        <begin position="302"/>
        <end position="372"/>
    </location>
</feature>
<keyword evidence="2" id="KW-0548">Nucleotidyltransferase</keyword>